<comment type="similarity">
    <text evidence="2">Belongs to the AB hydrolase superfamily. Epoxide hydrolase family.</text>
</comment>
<dbReference type="SUPFAM" id="SSF53474">
    <property type="entry name" value="alpha/beta-Hydrolases"/>
    <property type="match status" value="1"/>
</dbReference>
<sequence>MSTSTSTSTSTPLPPLPLPPGITSHYLSTPSLTHHLLTSGSPSHPLLLLLHGFPELSFSYRYLLPSLSSLGYHVVAPDQRGAGRTTGHDPRPFSTVDLHSTTISRLITDMVFLVDALGHKNVACVIGHDFGAVVAAWCGVMRPDLFNSVILLSHPFKGPPLLPTSTSTSPSATPTPTEDIHTSLSQLPTPLKHYKTYYSTPHAASELSTPLSTLPSFLHGYFYLKSGHWSGNTPHPLKSWSAEELQHLPPYYTMPLHSSMRSIIQTHMQSIPPSSLAQMETWLPPSALAVYASEYARTGFQGMLNWYRVITSPYYTQDLALFAGRTLDIPMLFISGEKDWGMYQEPGVLEQMGTRCTRFKGSKVVAGAGHWVMQENPEEVLRIVERFLGEVKREGMSY</sequence>
<evidence type="ECO:0000259" key="4">
    <source>
        <dbReference type="Pfam" id="PF00561"/>
    </source>
</evidence>
<dbReference type="Gene3D" id="3.40.50.1820">
    <property type="entry name" value="alpha/beta hydrolase"/>
    <property type="match status" value="1"/>
</dbReference>
<dbReference type="InterPro" id="IPR000073">
    <property type="entry name" value="AB_hydrolase_1"/>
</dbReference>
<evidence type="ECO:0000256" key="2">
    <source>
        <dbReference type="ARBA" id="ARBA00038334"/>
    </source>
</evidence>
<dbReference type="Pfam" id="PF00561">
    <property type="entry name" value="Abhydrolase_1"/>
    <property type="match status" value="1"/>
</dbReference>
<dbReference type="PANTHER" id="PTHR43329">
    <property type="entry name" value="EPOXIDE HYDROLASE"/>
    <property type="match status" value="1"/>
</dbReference>
<keyword evidence="6" id="KW-1185">Reference proteome</keyword>
<proteinExistence type="inferred from homology"/>
<feature type="domain" description="AB hydrolase-1" evidence="4">
    <location>
        <begin position="45"/>
        <end position="154"/>
    </location>
</feature>
<comment type="caution">
    <text evidence="5">The sequence shown here is derived from an EMBL/GenBank/DDBJ whole genome shotgun (WGS) entry which is preliminary data.</text>
</comment>
<keyword evidence="1" id="KW-0378">Hydrolase</keyword>
<protein>
    <recommendedName>
        <fullName evidence="4">AB hydrolase-1 domain-containing protein</fullName>
    </recommendedName>
</protein>
<feature type="region of interest" description="Disordered" evidence="3">
    <location>
        <begin position="162"/>
        <end position="183"/>
    </location>
</feature>
<accession>A0A4Z1ER52</accession>
<dbReference type="InterPro" id="IPR029058">
    <property type="entry name" value="AB_hydrolase_fold"/>
</dbReference>
<dbReference type="GO" id="GO:0016787">
    <property type="term" value="F:hydrolase activity"/>
    <property type="evidence" value="ECO:0007669"/>
    <property type="project" value="UniProtKB-KW"/>
</dbReference>
<feature type="compositionally biased region" description="Low complexity" evidence="3">
    <location>
        <begin position="163"/>
        <end position="177"/>
    </location>
</feature>
<dbReference type="PRINTS" id="PR00412">
    <property type="entry name" value="EPOXHYDRLASE"/>
</dbReference>
<dbReference type="InterPro" id="IPR000639">
    <property type="entry name" value="Epox_hydrolase-like"/>
</dbReference>
<evidence type="ECO:0000256" key="1">
    <source>
        <dbReference type="ARBA" id="ARBA00022801"/>
    </source>
</evidence>
<dbReference type="OrthoDB" id="408373at2759"/>
<evidence type="ECO:0000313" key="5">
    <source>
        <dbReference type="EMBL" id="TGO13242.1"/>
    </source>
</evidence>
<dbReference type="Proteomes" id="UP000297777">
    <property type="component" value="Unassembled WGS sequence"/>
</dbReference>
<gene>
    <name evidence="5" type="ORF">BTUL_0073g00100</name>
</gene>
<reference evidence="5 6" key="1">
    <citation type="submission" date="2017-12" db="EMBL/GenBank/DDBJ databases">
        <title>Comparative genomics of Botrytis spp.</title>
        <authorList>
            <person name="Valero-Jimenez C.A."/>
            <person name="Tapia P."/>
            <person name="Veloso J."/>
            <person name="Silva-Moreno E."/>
            <person name="Staats M."/>
            <person name="Valdes J.H."/>
            <person name="Van Kan J.A.L."/>
        </authorList>
    </citation>
    <scope>NUCLEOTIDE SEQUENCE [LARGE SCALE GENOMIC DNA]</scope>
    <source>
        <strain evidence="5 6">Bt9001</strain>
    </source>
</reference>
<evidence type="ECO:0000313" key="6">
    <source>
        <dbReference type="Proteomes" id="UP000297777"/>
    </source>
</evidence>
<dbReference type="EMBL" id="PQXH01000073">
    <property type="protein sequence ID" value="TGO13242.1"/>
    <property type="molecule type" value="Genomic_DNA"/>
</dbReference>
<organism evidence="5 6">
    <name type="scientific">Botrytis tulipae</name>
    <dbReference type="NCBI Taxonomy" id="87230"/>
    <lineage>
        <taxon>Eukaryota</taxon>
        <taxon>Fungi</taxon>
        <taxon>Dikarya</taxon>
        <taxon>Ascomycota</taxon>
        <taxon>Pezizomycotina</taxon>
        <taxon>Leotiomycetes</taxon>
        <taxon>Helotiales</taxon>
        <taxon>Sclerotiniaceae</taxon>
        <taxon>Botrytis</taxon>
    </lineage>
</organism>
<evidence type="ECO:0000256" key="3">
    <source>
        <dbReference type="SAM" id="MobiDB-lite"/>
    </source>
</evidence>
<dbReference type="AlphaFoldDB" id="A0A4Z1ER52"/>
<name>A0A4Z1ER52_9HELO</name>